<proteinExistence type="predicted"/>
<dbReference type="Gramene" id="OGLUM09G13960.1">
    <property type="protein sequence ID" value="OGLUM09G13960.1"/>
    <property type="gene ID" value="OGLUM09G13960"/>
</dbReference>
<dbReference type="EnsemblPlants" id="OGLUM09G13960.1">
    <property type="protein sequence ID" value="OGLUM09G13960.1"/>
    <property type="gene ID" value="OGLUM09G13960"/>
</dbReference>
<evidence type="ECO:0000256" key="1">
    <source>
        <dbReference type="SAM" id="MobiDB-lite"/>
    </source>
</evidence>
<reference evidence="2" key="1">
    <citation type="submission" date="2015-04" db="UniProtKB">
        <authorList>
            <consortium name="EnsemblPlants"/>
        </authorList>
    </citation>
    <scope>IDENTIFICATION</scope>
</reference>
<evidence type="ECO:0000313" key="2">
    <source>
        <dbReference type="EnsemblPlants" id="OGLUM09G13960.1"/>
    </source>
</evidence>
<evidence type="ECO:0000313" key="3">
    <source>
        <dbReference type="Proteomes" id="UP000026961"/>
    </source>
</evidence>
<feature type="region of interest" description="Disordered" evidence="1">
    <location>
        <begin position="82"/>
        <end position="104"/>
    </location>
</feature>
<dbReference type="HOGENOM" id="CLU_1549984_0_0_1"/>
<reference evidence="2" key="2">
    <citation type="submission" date="2018-05" db="EMBL/GenBank/DDBJ databases">
        <title>OgluRS3 (Oryza glumaepatula Reference Sequence Version 3).</title>
        <authorList>
            <person name="Zhang J."/>
            <person name="Kudrna D."/>
            <person name="Lee S."/>
            <person name="Talag J."/>
            <person name="Welchert J."/>
            <person name="Wing R.A."/>
        </authorList>
    </citation>
    <scope>NUCLEOTIDE SEQUENCE [LARGE SCALE GENOMIC DNA]</scope>
</reference>
<protein>
    <submittedName>
        <fullName evidence="2">Uncharacterized protein</fullName>
    </submittedName>
</protein>
<feature type="compositionally biased region" description="Polar residues" evidence="1">
    <location>
        <begin position="82"/>
        <end position="96"/>
    </location>
</feature>
<dbReference type="AlphaFoldDB" id="A0A0E0B445"/>
<organism evidence="2">
    <name type="scientific">Oryza glumipatula</name>
    <dbReference type="NCBI Taxonomy" id="40148"/>
    <lineage>
        <taxon>Eukaryota</taxon>
        <taxon>Viridiplantae</taxon>
        <taxon>Streptophyta</taxon>
        <taxon>Embryophyta</taxon>
        <taxon>Tracheophyta</taxon>
        <taxon>Spermatophyta</taxon>
        <taxon>Magnoliopsida</taxon>
        <taxon>Liliopsida</taxon>
        <taxon>Poales</taxon>
        <taxon>Poaceae</taxon>
        <taxon>BOP clade</taxon>
        <taxon>Oryzoideae</taxon>
        <taxon>Oryzeae</taxon>
        <taxon>Oryzinae</taxon>
        <taxon>Oryza</taxon>
    </lineage>
</organism>
<name>A0A0E0B445_9ORYZ</name>
<accession>A0A0E0B445</accession>
<keyword evidence="3" id="KW-1185">Reference proteome</keyword>
<sequence>MWSLNEGSNSNVFKKGVVVGSIGKPSKAFTSESHPNIASASEATKCHLHTGTTKLQSSSAPPDHRRHIGPPVIATAIEVRSSPNPSLDTTATSQPLTLGHAGNCGARPRVALTVVARPLKVRITPESRQIWTLGGQIWPSPSPPAQEMLVVAGVRRGGGGTKPGADASGKPQT</sequence>
<dbReference type="Proteomes" id="UP000026961">
    <property type="component" value="Chromosome 9"/>
</dbReference>